<evidence type="ECO:0000313" key="7">
    <source>
        <dbReference type="EMBL" id="GEU77736.1"/>
    </source>
</evidence>
<proteinExistence type="inferred from homology"/>
<evidence type="ECO:0000256" key="5">
    <source>
        <dbReference type="SAM" id="MobiDB-lite"/>
    </source>
</evidence>
<reference evidence="7" key="1">
    <citation type="journal article" date="2019" name="Sci. Rep.">
        <title>Draft genome of Tanacetum cinerariifolium, the natural source of mosquito coil.</title>
        <authorList>
            <person name="Yamashiro T."/>
            <person name="Shiraishi A."/>
            <person name="Satake H."/>
            <person name="Nakayama K."/>
        </authorList>
    </citation>
    <scope>NUCLEOTIDE SEQUENCE</scope>
</reference>
<feature type="region of interest" description="Disordered" evidence="5">
    <location>
        <begin position="17"/>
        <end position="54"/>
    </location>
</feature>
<dbReference type="EMBL" id="BKCJ010007535">
    <property type="protein sequence ID" value="GEU77736.1"/>
    <property type="molecule type" value="Genomic_DNA"/>
</dbReference>
<gene>
    <name evidence="7" type="ORF">Tci_049714</name>
</gene>
<dbReference type="SUPFAM" id="SSF52540">
    <property type="entry name" value="P-loop containing nucleoside triphosphate hydrolases"/>
    <property type="match status" value="1"/>
</dbReference>
<evidence type="ECO:0000256" key="3">
    <source>
        <dbReference type="ARBA" id="ARBA00024378"/>
    </source>
</evidence>
<dbReference type="PROSITE" id="PS50096">
    <property type="entry name" value="IQ"/>
    <property type="match status" value="2"/>
</dbReference>
<comment type="caution">
    <text evidence="7">The sequence shown here is derived from an EMBL/GenBank/DDBJ whole genome shotgun (WGS) entry which is preliminary data.</text>
</comment>
<dbReference type="InterPro" id="IPR025064">
    <property type="entry name" value="DUF4005"/>
</dbReference>
<dbReference type="PANTHER" id="PTHR32295:SF217">
    <property type="entry name" value="IQ MOTIF, EF-HAND BINDING PROTEIN"/>
    <property type="match status" value="1"/>
</dbReference>
<dbReference type="GO" id="GO:0005516">
    <property type="term" value="F:calmodulin binding"/>
    <property type="evidence" value="ECO:0007669"/>
    <property type="project" value="UniProtKB-KW"/>
</dbReference>
<comment type="function">
    <text evidence="4">May be involved in cooperative interactions with calmodulins or calmodulin-like proteins. Recruits calmodulin proteins to microtubules, thus being a potential scaffold in cellular signaling and trafficking. May associate with nucleic acids and regulate gene expression at the transcriptional or post-transcriptional level.</text>
</comment>
<name>A0A699GLY0_TANCI</name>
<sequence>MGKTVKWFKALFGLKKERKQSNSGDPKTKLLSCMGRSPRGYPASSPDSSSSDVTPLIKPVGVGRELNRCAIAVAVATARAADVSFVAAQAAVKYVAFTSENLNNSAAITIQSMFRGYLARKALKALKSVVKLQAIVRGFLVRKRAAETLQGMEAMFKVRSRACSQRSRLQDDKYHSKRSIRRGSESRSRSMSSSFQIPNDAKLNFVEESPQMPKSKLTRNNTWAWPADSNSRTPSPFVSYSHRYSLPNVSSHRFAYSSGPNDYESIYKQVTRDDSFTSHPGYMANTESFRAKVRSQSAPKARVGLNKRVGPSEVELLCFQPLGIKKPIKTQKKLLGNPETARKLHRKRFEHYGNGLETFRGRFGGVSVSSPFPNGNGRLTSVSVLQRLGSTDELGWS</sequence>
<evidence type="ECO:0000259" key="6">
    <source>
        <dbReference type="Pfam" id="PF13178"/>
    </source>
</evidence>
<comment type="subunit">
    <text evidence="3">Binds to multiple calmodulin (CaM) in the presence of Ca(2+) and CaM-like proteins.</text>
</comment>
<keyword evidence="1" id="KW-0112">Calmodulin-binding</keyword>
<evidence type="ECO:0000256" key="4">
    <source>
        <dbReference type="ARBA" id="ARBA00045534"/>
    </source>
</evidence>
<dbReference type="Pfam" id="PF13178">
    <property type="entry name" value="DUF4005"/>
    <property type="match status" value="1"/>
</dbReference>
<comment type="similarity">
    <text evidence="2">Belongs to the IQD family.</text>
</comment>
<dbReference type="AlphaFoldDB" id="A0A699GLY0"/>
<dbReference type="InterPro" id="IPR027417">
    <property type="entry name" value="P-loop_NTPase"/>
</dbReference>
<evidence type="ECO:0000256" key="1">
    <source>
        <dbReference type="ARBA" id="ARBA00022860"/>
    </source>
</evidence>
<accession>A0A699GLY0</accession>
<protein>
    <recommendedName>
        <fullName evidence="6">DUF4005 domain-containing protein</fullName>
    </recommendedName>
</protein>
<dbReference type="InterPro" id="IPR000048">
    <property type="entry name" value="IQ_motif_EF-hand-BS"/>
</dbReference>
<dbReference type="CDD" id="cd23767">
    <property type="entry name" value="IQCD"/>
    <property type="match status" value="1"/>
</dbReference>
<dbReference type="Pfam" id="PF00612">
    <property type="entry name" value="IQ"/>
    <property type="match status" value="2"/>
</dbReference>
<dbReference type="SMART" id="SM00015">
    <property type="entry name" value="IQ"/>
    <property type="match status" value="2"/>
</dbReference>
<organism evidence="7">
    <name type="scientific">Tanacetum cinerariifolium</name>
    <name type="common">Dalmatian daisy</name>
    <name type="synonym">Chrysanthemum cinerariifolium</name>
    <dbReference type="NCBI Taxonomy" id="118510"/>
    <lineage>
        <taxon>Eukaryota</taxon>
        <taxon>Viridiplantae</taxon>
        <taxon>Streptophyta</taxon>
        <taxon>Embryophyta</taxon>
        <taxon>Tracheophyta</taxon>
        <taxon>Spermatophyta</taxon>
        <taxon>Magnoliopsida</taxon>
        <taxon>eudicotyledons</taxon>
        <taxon>Gunneridae</taxon>
        <taxon>Pentapetalae</taxon>
        <taxon>asterids</taxon>
        <taxon>campanulids</taxon>
        <taxon>Asterales</taxon>
        <taxon>Asteraceae</taxon>
        <taxon>Asteroideae</taxon>
        <taxon>Anthemideae</taxon>
        <taxon>Anthemidinae</taxon>
        <taxon>Tanacetum</taxon>
    </lineage>
</organism>
<feature type="region of interest" description="Disordered" evidence="5">
    <location>
        <begin position="167"/>
        <end position="195"/>
    </location>
</feature>
<evidence type="ECO:0000256" key="2">
    <source>
        <dbReference type="ARBA" id="ARBA00024341"/>
    </source>
</evidence>
<feature type="domain" description="DUF4005" evidence="6">
    <location>
        <begin position="248"/>
        <end position="303"/>
    </location>
</feature>
<dbReference type="PANTHER" id="PTHR32295">
    <property type="entry name" value="IQ-DOMAIN 5-RELATED"/>
    <property type="match status" value="1"/>
</dbReference>
<dbReference type="Gene3D" id="1.20.5.190">
    <property type="match status" value="1"/>
</dbReference>